<evidence type="ECO:0000313" key="1">
    <source>
        <dbReference type="EMBL" id="KAH1130982.1"/>
    </source>
</evidence>
<organism evidence="1 2">
    <name type="scientific">Gossypium stocksii</name>
    <dbReference type="NCBI Taxonomy" id="47602"/>
    <lineage>
        <taxon>Eukaryota</taxon>
        <taxon>Viridiplantae</taxon>
        <taxon>Streptophyta</taxon>
        <taxon>Embryophyta</taxon>
        <taxon>Tracheophyta</taxon>
        <taxon>Spermatophyta</taxon>
        <taxon>Magnoliopsida</taxon>
        <taxon>eudicotyledons</taxon>
        <taxon>Gunneridae</taxon>
        <taxon>Pentapetalae</taxon>
        <taxon>rosids</taxon>
        <taxon>malvids</taxon>
        <taxon>Malvales</taxon>
        <taxon>Malvaceae</taxon>
        <taxon>Malvoideae</taxon>
        <taxon>Gossypium</taxon>
    </lineage>
</organism>
<reference evidence="1 2" key="1">
    <citation type="journal article" date="2021" name="Plant Biotechnol. J.">
        <title>Multi-omics assisted identification of the key and species-specific regulatory components of drought-tolerant mechanisms in Gossypium stocksii.</title>
        <authorList>
            <person name="Yu D."/>
            <person name="Ke L."/>
            <person name="Zhang D."/>
            <person name="Wu Y."/>
            <person name="Sun Y."/>
            <person name="Mei J."/>
            <person name="Sun J."/>
            <person name="Sun Y."/>
        </authorList>
    </citation>
    <scope>NUCLEOTIDE SEQUENCE [LARGE SCALE GENOMIC DNA]</scope>
    <source>
        <strain evidence="2">cv. E1</strain>
        <tissue evidence="1">Leaf</tissue>
    </source>
</reference>
<keyword evidence="2" id="KW-1185">Reference proteome</keyword>
<comment type="caution">
    <text evidence="1">The sequence shown here is derived from an EMBL/GenBank/DDBJ whole genome shotgun (WGS) entry which is preliminary data.</text>
</comment>
<protein>
    <submittedName>
        <fullName evidence="1">Uncharacterized protein</fullName>
    </submittedName>
</protein>
<proteinExistence type="predicted"/>
<dbReference type="EMBL" id="JAIQCV010000001">
    <property type="protein sequence ID" value="KAH1130982.1"/>
    <property type="molecule type" value="Genomic_DNA"/>
</dbReference>
<gene>
    <name evidence="1" type="ORF">J1N35_002360</name>
</gene>
<sequence>MSWTSSKIVSSSVNWAKYFDLAYGDVKSDASFDVDAGGVMRKQNEDWILGFNHYLGDYLVSVAELSSVMDGLILLKR</sequence>
<name>A0A9D4AMC4_9ROSI</name>
<accession>A0A9D4AMC4</accession>
<dbReference type="Proteomes" id="UP000828251">
    <property type="component" value="Unassembled WGS sequence"/>
</dbReference>
<dbReference type="AlphaFoldDB" id="A0A9D4AMC4"/>
<evidence type="ECO:0000313" key="2">
    <source>
        <dbReference type="Proteomes" id="UP000828251"/>
    </source>
</evidence>